<dbReference type="CDD" id="cd00086">
    <property type="entry name" value="homeodomain"/>
    <property type="match status" value="1"/>
</dbReference>
<feature type="region of interest" description="Disordered" evidence="8">
    <location>
        <begin position="216"/>
        <end position="239"/>
    </location>
</feature>
<feature type="compositionally biased region" description="Polar residues" evidence="8">
    <location>
        <begin position="167"/>
        <end position="192"/>
    </location>
</feature>
<comment type="subcellular location">
    <subcellularLocation>
        <location evidence="1 6 7">Nucleus</location>
    </subcellularLocation>
</comment>
<dbReference type="GO" id="GO:0005634">
    <property type="term" value="C:nucleus"/>
    <property type="evidence" value="ECO:0007669"/>
    <property type="project" value="UniProtKB-SubCell"/>
</dbReference>
<feature type="compositionally biased region" description="Basic and acidic residues" evidence="8">
    <location>
        <begin position="1"/>
        <end position="16"/>
    </location>
</feature>
<protein>
    <submittedName>
        <fullName evidence="11">Cone-rod homeobox protein-like</fullName>
    </submittedName>
</protein>
<keyword evidence="10" id="KW-1185">Reference proteome</keyword>
<evidence type="ECO:0000256" key="4">
    <source>
        <dbReference type="ARBA" id="ARBA00023155"/>
    </source>
</evidence>
<dbReference type="Gene3D" id="1.10.10.60">
    <property type="entry name" value="Homeodomain-like"/>
    <property type="match status" value="1"/>
</dbReference>
<organism evidence="10 11">
    <name type="scientific">Orycteropus afer afer</name>
    <dbReference type="NCBI Taxonomy" id="1230840"/>
    <lineage>
        <taxon>Eukaryota</taxon>
        <taxon>Metazoa</taxon>
        <taxon>Chordata</taxon>
        <taxon>Craniata</taxon>
        <taxon>Vertebrata</taxon>
        <taxon>Euteleostomi</taxon>
        <taxon>Mammalia</taxon>
        <taxon>Eutheria</taxon>
        <taxon>Afrotheria</taxon>
        <taxon>Tubulidentata</taxon>
        <taxon>Orycteropodidae</taxon>
        <taxon>Orycteropus</taxon>
    </lineage>
</organism>
<dbReference type="Pfam" id="PF00046">
    <property type="entry name" value="Homeodomain"/>
    <property type="match status" value="1"/>
</dbReference>
<name>A0A8B6ZZU4_ORYAF</name>
<evidence type="ECO:0000313" key="11">
    <source>
        <dbReference type="RefSeq" id="XP_007941223.1"/>
    </source>
</evidence>
<evidence type="ECO:0000259" key="9">
    <source>
        <dbReference type="PROSITE" id="PS50071"/>
    </source>
</evidence>
<feature type="domain" description="Homeobox" evidence="9">
    <location>
        <begin position="18"/>
        <end position="76"/>
    </location>
</feature>
<feature type="DNA-binding region" description="Homeobox" evidence="6">
    <location>
        <begin position="20"/>
        <end position="77"/>
    </location>
</feature>
<dbReference type="PANTHER" id="PTHR45793:SF5">
    <property type="entry name" value="HOMEOTIC PROTEIN OCELLILESS"/>
    <property type="match status" value="1"/>
</dbReference>
<keyword evidence="3 6" id="KW-0238">DNA-binding</keyword>
<dbReference type="PANTHER" id="PTHR45793">
    <property type="entry name" value="HOMEOBOX PROTEIN"/>
    <property type="match status" value="1"/>
</dbReference>
<keyword evidence="2" id="KW-0217">Developmental protein</keyword>
<keyword evidence="4 6" id="KW-0371">Homeobox</keyword>
<dbReference type="InterPro" id="IPR001356">
    <property type="entry name" value="HD"/>
</dbReference>
<dbReference type="GO" id="GO:0000981">
    <property type="term" value="F:DNA-binding transcription factor activity, RNA polymerase II-specific"/>
    <property type="evidence" value="ECO:0007669"/>
    <property type="project" value="TreeGrafter"/>
</dbReference>
<feature type="region of interest" description="Disordered" evidence="8">
    <location>
        <begin position="75"/>
        <end position="110"/>
    </location>
</feature>
<dbReference type="RefSeq" id="XP_007941223.1">
    <property type="nucleotide sequence ID" value="XM_007943032.1"/>
</dbReference>
<feature type="region of interest" description="Disordered" evidence="8">
    <location>
        <begin position="1"/>
        <end position="24"/>
    </location>
</feature>
<dbReference type="GeneID" id="103198824"/>
<accession>A0A8B6ZZU4</accession>
<evidence type="ECO:0000313" key="10">
    <source>
        <dbReference type="Proteomes" id="UP000694850"/>
    </source>
</evidence>
<dbReference type="SUPFAM" id="SSF46689">
    <property type="entry name" value="Homeodomain-like"/>
    <property type="match status" value="1"/>
</dbReference>
<evidence type="ECO:0000256" key="7">
    <source>
        <dbReference type="RuleBase" id="RU000682"/>
    </source>
</evidence>
<proteinExistence type="predicted"/>
<evidence type="ECO:0000256" key="6">
    <source>
        <dbReference type="PROSITE-ProRule" id="PRU00108"/>
    </source>
</evidence>
<evidence type="ECO:0000256" key="5">
    <source>
        <dbReference type="ARBA" id="ARBA00023242"/>
    </source>
</evidence>
<keyword evidence="5 6" id="KW-0539">Nucleus</keyword>
<reference evidence="11" key="1">
    <citation type="submission" date="2025-08" db="UniProtKB">
        <authorList>
            <consortium name="RefSeq"/>
        </authorList>
    </citation>
    <scope>IDENTIFICATION</scope>
</reference>
<dbReference type="SMART" id="SM00389">
    <property type="entry name" value="HOX"/>
    <property type="match status" value="1"/>
</dbReference>
<dbReference type="PROSITE" id="PS50071">
    <property type="entry name" value="HOMEOBOX_2"/>
    <property type="match status" value="1"/>
</dbReference>
<dbReference type="OrthoDB" id="9809740at2759"/>
<evidence type="ECO:0000256" key="8">
    <source>
        <dbReference type="SAM" id="MobiDB-lite"/>
    </source>
</evidence>
<evidence type="ECO:0000256" key="2">
    <source>
        <dbReference type="ARBA" id="ARBA00022473"/>
    </source>
</evidence>
<evidence type="ECO:0000256" key="3">
    <source>
        <dbReference type="ARBA" id="ARBA00023125"/>
    </source>
</evidence>
<gene>
    <name evidence="11" type="primary">LOC103198824</name>
</gene>
<evidence type="ECO:0000256" key="1">
    <source>
        <dbReference type="ARBA" id="ARBA00004123"/>
    </source>
</evidence>
<feature type="region of interest" description="Disordered" evidence="8">
    <location>
        <begin position="167"/>
        <end position="198"/>
    </location>
</feature>
<dbReference type="GO" id="GO:0000978">
    <property type="term" value="F:RNA polymerase II cis-regulatory region sequence-specific DNA binding"/>
    <property type="evidence" value="ECO:0007669"/>
    <property type="project" value="TreeGrafter"/>
</dbReference>
<dbReference type="Proteomes" id="UP000694850">
    <property type="component" value="Unplaced"/>
</dbReference>
<sequence>MLKPYYLHDPEPSHEPPRRRRQERTVYTREQLRELQTFFEKNKYPEYDERVALAARLHVQQHQVWFKNRRAKHAQQQRYQLLPSPGREDRGAPGMSPAPSPESPAFPEGPGSCSLFSLGLRPMSPAAEPAGSSPGQAYGACAPGAQWGAPTTTVSVQDPCAMGFPSNYASGSNSEDFSRGPLSSSLQRSNKPAPSLWMGHQADSATWLSSWGAVSAAPCNPAEEPDGGAFSCELRGRGG</sequence>
<dbReference type="AlphaFoldDB" id="A0A8B6ZZU4"/>
<dbReference type="InterPro" id="IPR009057">
    <property type="entry name" value="Homeodomain-like_sf"/>
</dbReference>